<dbReference type="EMBL" id="KQ759821">
    <property type="protein sequence ID" value="OAD62688.1"/>
    <property type="molecule type" value="Genomic_DNA"/>
</dbReference>
<proteinExistence type="predicted"/>
<accession>A0A310SIT0</accession>
<gene>
    <name evidence="1" type="ORF">WN48_06887</name>
</gene>
<keyword evidence="2" id="KW-1185">Reference proteome</keyword>
<evidence type="ECO:0000313" key="1">
    <source>
        <dbReference type="EMBL" id="OAD62688.1"/>
    </source>
</evidence>
<reference evidence="1 2" key="1">
    <citation type="submission" date="2015-07" db="EMBL/GenBank/DDBJ databases">
        <title>The genome of Eufriesea mexicana.</title>
        <authorList>
            <person name="Pan H."/>
            <person name="Kapheim K."/>
        </authorList>
    </citation>
    <scope>NUCLEOTIDE SEQUENCE [LARGE SCALE GENOMIC DNA]</scope>
    <source>
        <strain evidence="1">0111107269</strain>
        <tissue evidence="1">Whole body</tissue>
    </source>
</reference>
<sequence length="348" mass="40986">VKPPRQFLTKDEFFDTWYIWKRNFLTFKKSLSKDSYPKEWGDTLLNIMGPVGLDIYNTFIFSSPNERNNVDILLQKFDEYFLFLERKKLPKESVYGYIDDLKNKAKTCNFGNMTDSLIRDKIILEIQDKHLQQKLFSIKNLDLLTLVSVFIKHTHIRERKQTTNTDNTTVMNRNNWRKDNNTNITLLDNIDINFESTKNIKYCDKKVSLNINSNEKSINKQNVKHCKRCNYGCLKDACSNWGFKCEKCNMYNYFLDRYPCESIDSEKKTNERNDTNSKNLQEINQQLPSAPPLDCDDALYPNLNHIKVSQQVMDASTWSWLTSKEIKNENLQKSKASFVSSYLNLTLN</sequence>
<dbReference type="AlphaFoldDB" id="A0A310SIT0"/>
<feature type="non-terminal residue" evidence="1">
    <location>
        <position position="1"/>
    </location>
</feature>
<name>A0A310SIT0_9HYME</name>
<dbReference type="Proteomes" id="UP000250275">
    <property type="component" value="Unassembled WGS sequence"/>
</dbReference>
<dbReference type="PANTHER" id="PTHR33198">
    <property type="entry name" value="ANK_REP_REGION DOMAIN-CONTAINING PROTEIN-RELATED"/>
    <property type="match status" value="1"/>
</dbReference>
<protein>
    <submittedName>
        <fullName evidence="1">Uncharacterized protein</fullName>
    </submittedName>
</protein>
<dbReference type="OrthoDB" id="8061005at2759"/>
<organism evidence="1 2">
    <name type="scientific">Eufriesea mexicana</name>
    <dbReference type="NCBI Taxonomy" id="516756"/>
    <lineage>
        <taxon>Eukaryota</taxon>
        <taxon>Metazoa</taxon>
        <taxon>Ecdysozoa</taxon>
        <taxon>Arthropoda</taxon>
        <taxon>Hexapoda</taxon>
        <taxon>Insecta</taxon>
        <taxon>Pterygota</taxon>
        <taxon>Neoptera</taxon>
        <taxon>Endopterygota</taxon>
        <taxon>Hymenoptera</taxon>
        <taxon>Apocrita</taxon>
        <taxon>Aculeata</taxon>
        <taxon>Apoidea</taxon>
        <taxon>Anthophila</taxon>
        <taxon>Apidae</taxon>
        <taxon>Eufriesea</taxon>
    </lineage>
</organism>
<evidence type="ECO:0000313" key="2">
    <source>
        <dbReference type="Proteomes" id="UP000250275"/>
    </source>
</evidence>